<name>A0A8J6TXI5_9FIRM</name>
<evidence type="ECO:0000259" key="8">
    <source>
        <dbReference type="PROSITE" id="PS51733"/>
    </source>
</evidence>
<dbReference type="SUPFAM" id="SSF82649">
    <property type="entry name" value="SufE/NifU"/>
    <property type="match status" value="1"/>
</dbReference>
<dbReference type="Gene3D" id="3.30.930.10">
    <property type="entry name" value="Bira Bifunctional Protein, Domain 2"/>
    <property type="match status" value="1"/>
</dbReference>
<dbReference type="GO" id="GO:0005737">
    <property type="term" value="C:cytoplasm"/>
    <property type="evidence" value="ECO:0007669"/>
    <property type="project" value="TreeGrafter"/>
</dbReference>
<keyword evidence="6" id="KW-0067">ATP-binding</keyword>
<dbReference type="GO" id="GO:0016979">
    <property type="term" value="F:lipoate-protein ligase activity"/>
    <property type="evidence" value="ECO:0007669"/>
    <property type="project" value="UniProtKB-EC"/>
</dbReference>
<dbReference type="InterPro" id="IPR019491">
    <property type="entry name" value="Lipoate_protein_ligase_C"/>
</dbReference>
<dbReference type="EMBL" id="JACRTL010000005">
    <property type="protein sequence ID" value="MBC8611275.1"/>
    <property type="molecule type" value="Genomic_DNA"/>
</dbReference>
<comment type="pathway">
    <text evidence="1">Protein modification; protein lipoylation via exogenous pathway; protein N(6)-(lipoyl)lysine from lipoate: step 2/2.</text>
</comment>
<dbReference type="GO" id="GO:0005524">
    <property type="term" value="F:ATP binding"/>
    <property type="evidence" value="ECO:0007669"/>
    <property type="project" value="UniProtKB-KW"/>
</dbReference>
<dbReference type="CDD" id="cd16443">
    <property type="entry name" value="LplA"/>
    <property type="match status" value="1"/>
</dbReference>
<evidence type="ECO:0000256" key="2">
    <source>
        <dbReference type="ARBA" id="ARBA00005124"/>
    </source>
</evidence>
<dbReference type="FunFam" id="3.30.930.10:FF:000072">
    <property type="entry name" value="Lipoate--protein ligase"/>
    <property type="match status" value="1"/>
</dbReference>
<evidence type="ECO:0000256" key="5">
    <source>
        <dbReference type="ARBA" id="ARBA00022741"/>
    </source>
</evidence>
<dbReference type="Pfam" id="PF21948">
    <property type="entry name" value="LplA-B_cat"/>
    <property type="match status" value="1"/>
</dbReference>
<evidence type="ECO:0000256" key="6">
    <source>
        <dbReference type="ARBA" id="ARBA00022840"/>
    </source>
</evidence>
<comment type="caution">
    <text evidence="9">The sequence shown here is derived from an EMBL/GenBank/DDBJ whole genome shotgun (WGS) entry which is preliminary data.</text>
</comment>
<dbReference type="InterPro" id="IPR004562">
    <property type="entry name" value="LipoylTrfase_LipoateP_Ligase"/>
</dbReference>
<dbReference type="Proteomes" id="UP000632659">
    <property type="component" value="Unassembled WGS sequence"/>
</dbReference>
<reference evidence="9" key="1">
    <citation type="submission" date="2020-08" db="EMBL/GenBank/DDBJ databases">
        <title>Genome public.</title>
        <authorList>
            <person name="Liu C."/>
            <person name="Sun Q."/>
        </authorList>
    </citation>
    <scope>NUCLEOTIDE SEQUENCE</scope>
    <source>
        <strain evidence="9">NSJ-15</strain>
    </source>
</reference>
<evidence type="ECO:0000256" key="1">
    <source>
        <dbReference type="ARBA" id="ARBA00005085"/>
    </source>
</evidence>
<proteinExistence type="predicted"/>
<dbReference type="UniPathway" id="UPA00537">
    <property type="reaction ID" value="UER00594"/>
</dbReference>
<accession>A0A8J6TXI5</accession>
<comment type="pathway">
    <text evidence="2">Protein modification; protein lipoylation via exogenous pathway; protein N(6)-(lipoyl)lysine from lipoate: step 1/2.</text>
</comment>
<evidence type="ECO:0000313" key="9">
    <source>
        <dbReference type="EMBL" id="MBC8611275.1"/>
    </source>
</evidence>
<keyword evidence="4 9" id="KW-0436">Ligase</keyword>
<dbReference type="InterPro" id="IPR045864">
    <property type="entry name" value="aa-tRNA-synth_II/BPL/LPL"/>
</dbReference>
<dbReference type="PROSITE" id="PS51733">
    <property type="entry name" value="BPL_LPL_CATALYTIC"/>
    <property type="match status" value="1"/>
</dbReference>
<sequence length="328" mass="37703">MIYLESKIVDPYWNLALEQYLFETVGQTADCFMLWQNKGSIIIGRHQNTMEEINRAFVEANNIPVVRRLSGGGAVYHDLGNLNFTFITSQNQDSQLHVQSFCTPVIQTLNQLGVSAEISGRNDLTIQSRKFSGNSQYVKGGRLLHHGTLMFSSELEVLEKALRVQKDKMISKGIKSVRDRVTDIRDHLPNPVSLLEFKELLKQNILSSVKVSPYILSDYDFSEIQRIADERYHTWAWNYGESPSCTISRKKYFQGCGFVEVRIAIQHGCISDLKFYGDFLGEAPPEELAEEFLGIPFPSQNFKQKLRSFPVQNYFYHINHEELLQLFD</sequence>
<dbReference type="SUPFAM" id="SSF55681">
    <property type="entry name" value="Class II aaRS and biotin synthetases"/>
    <property type="match status" value="1"/>
</dbReference>
<protein>
    <recommendedName>
        <fullName evidence="3">lipoate--protein ligase</fullName>
        <ecNumber evidence="3">6.3.1.20</ecNumber>
    </recommendedName>
</protein>
<dbReference type="GO" id="GO:0009249">
    <property type="term" value="P:protein lipoylation"/>
    <property type="evidence" value="ECO:0007669"/>
    <property type="project" value="InterPro"/>
</dbReference>
<dbReference type="AlphaFoldDB" id="A0A8J6TXI5"/>
<dbReference type="Gene3D" id="3.30.390.50">
    <property type="entry name" value="CO dehydrogenase flavoprotein, C-terminal domain"/>
    <property type="match status" value="1"/>
</dbReference>
<evidence type="ECO:0000256" key="3">
    <source>
        <dbReference type="ARBA" id="ARBA00012367"/>
    </source>
</evidence>
<comment type="catalytic activity">
    <reaction evidence="7">
        <text>L-lysyl-[lipoyl-carrier protein] + (R)-lipoate + ATP = N(6)-[(R)-lipoyl]-L-lysyl-[lipoyl-carrier protein] + AMP + diphosphate + H(+)</text>
        <dbReference type="Rhea" id="RHEA:49288"/>
        <dbReference type="Rhea" id="RHEA-COMP:10500"/>
        <dbReference type="Rhea" id="RHEA-COMP:10502"/>
        <dbReference type="ChEBI" id="CHEBI:15378"/>
        <dbReference type="ChEBI" id="CHEBI:29969"/>
        <dbReference type="ChEBI" id="CHEBI:30616"/>
        <dbReference type="ChEBI" id="CHEBI:33019"/>
        <dbReference type="ChEBI" id="CHEBI:83088"/>
        <dbReference type="ChEBI" id="CHEBI:83099"/>
        <dbReference type="ChEBI" id="CHEBI:456215"/>
        <dbReference type="EC" id="6.3.1.20"/>
    </reaction>
</comment>
<dbReference type="Pfam" id="PF10437">
    <property type="entry name" value="Lip_prot_lig_C"/>
    <property type="match status" value="1"/>
</dbReference>
<dbReference type="InterPro" id="IPR004143">
    <property type="entry name" value="BPL_LPL_catalytic"/>
</dbReference>
<evidence type="ECO:0000313" key="10">
    <source>
        <dbReference type="Proteomes" id="UP000632659"/>
    </source>
</evidence>
<keyword evidence="10" id="KW-1185">Reference proteome</keyword>
<dbReference type="EC" id="6.3.1.20" evidence="3"/>
<feature type="domain" description="BPL/LPL catalytic" evidence="8">
    <location>
        <begin position="26"/>
        <end position="213"/>
    </location>
</feature>
<dbReference type="GO" id="GO:0017118">
    <property type="term" value="F:lipoyltransferase activity"/>
    <property type="evidence" value="ECO:0007669"/>
    <property type="project" value="TreeGrafter"/>
</dbReference>
<dbReference type="NCBIfam" id="TIGR00545">
    <property type="entry name" value="lipoyltrans"/>
    <property type="match status" value="1"/>
</dbReference>
<evidence type="ECO:0000256" key="4">
    <source>
        <dbReference type="ARBA" id="ARBA00022598"/>
    </source>
</evidence>
<gene>
    <name evidence="9" type="ORF">H8702_09155</name>
</gene>
<evidence type="ECO:0000256" key="7">
    <source>
        <dbReference type="ARBA" id="ARBA00048037"/>
    </source>
</evidence>
<dbReference type="PANTHER" id="PTHR12561">
    <property type="entry name" value="LIPOATE-PROTEIN LIGASE"/>
    <property type="match status" value="1"/>
</dbReference>
<organism evidence="9 10">
    <name type="scientific">Massiliimalia timonensis</name>
    <dbReference type="NCBI Taxonomy" id="1987501"/>
    <lineage>
        <taxon>Bacteria</taxon>
        <taxon>Bacillati</taxon>
        <taxon>Bacillota</taxon>
        <taxon>Clostridia</taxon>
        <taxon>Eubacteriales</taxon>
        <taxon>Oscillospiraceae</taxon>
        <taxon>Massiliimalia</taxon>
    </lineage>
</organism>
<dbReference type="PANTHER" id="PTHR12561:SF3">
    <property type="entry name" value="LIPOYLTRANSFERASE 1, MITOCHONDRIAL"/>
    <property type="match status" value="1"/>
</dbReference>
<keyword evidence="5" id="KW-0547">Nucleotide-binding</keyword>
<dbReference type="RefSeq" id="WP_187536579.1">
    <property type="nucleotide sequence ID" value="NZ_JACRTL010000005.1"/>
</dbReference>